<protein>
    <submittedName>
        <fullName evidence="2">Uncharacterized protein</fullName>
    </submittedName>
</protein>
<accession>A0A8X6SPD7</accession>
<sequence>MHSWDLSGKTSSWFHFCIKFCSWTHYCPSRLYYEMSTEATIMVSVQSVLAAPDVVALSVLVLVNLQTSPIPDSKSVTGLNDPAGLTLQHVFSLGRGERPLMVFGMFLLNLSIPCLLVSRWILTKVRSNNPKR</sequence>
<keyword evidence="3" id="KW-1185">Reference proteome</keyword>
<organism evidence="2 3">
    <name type="scientific">Trichonephila clavipes</name>
    <name type="common">Golden silk orbweaver</name>
    <name type="synonym">Nephila clavipes</name>
    <dbReference type="NCBI Taxonomy" id="2585209"/>
    <lineage>
        <taxon>Eukaryota</taxon>
        <taxon>Metazoa</taxon>
        <taxon>Ecdysozoa</taxon>
        <taxon>Arthropoda</taxon>
        <taxon>Chelicerata</taxon>
        <taxon>Arachnida</taxon>
        <taxon>Araneae</taxon>
        <taxon>Araneomorphae</taxon>
        <taxon>Entelegynae</taxon>
        <taxon>Araneoidea</taxon>
        <taxon>Nephilidae</taxon>
        <taxon>Trichonephila</taxon>
    </lineage>
</organism>
<dbReference type="EMBL" id="BMAU01021334">
    <property type="protein sequence ID" value="GFY15265.1"/>
    <property type="molecule type" value="Genomic_DNA"/>
</dbReference>
<proteinExistence type="predicted"/>
<evidence type="ECO:0000313" key="3">
    <source>
        <dbReference type="Proteomes" id="UP000887159"/>
    </source>
</evidence>
<feature type="transmembrane region" description="Helical" evidence="1">
    <location>
        <begin position="100"/>
        <end position="122"/>
    </location>
</feature>
<keyword evidence="1" id="KW-0812">Transmembrane</keyword>
<keyword evidence="1" id="KW-0472">Membrane</keyword>
<evidence type="ECO:0000256" key="1">
    <source>
        <dbReference type="SAM" id="Phobius"/>
    </source>
</evidence>
<keyword evidence="1" id="KW-1133">Transmembrane helix</keyword>
<reference evidence="2" key="1">
    <citation type="submission" date="2020-08" db="EMBL/GenBank/DDBJ databases">
        <title>Multicomponent nature underlies the extraordinary mechanical properties of spider dragline silk.</title>
        <authorList>
            <person name="Kono N."/>
            <person name="Nakamura H."/>
            <person name="Mori M."/>
            <person name="Yoshida Y."/>
            <person name="Ohtoshi R."/>
            <person name="Malay A.D."/>
            <person name="Moran D.A.P."/>
            <person name="Tomita M."/>
            <person name="Numata K."/>
            <person name="Arakawa K."/>
        </authorList>
    </citation>
    <scope>NUCLEOTIDE SEQUENCE</scope>
</reference>
<name>A0A8X6SPD7_TRICX</name>
<dbReference type="Proteomes" id="UP000887159">
    <property type="component" value="Unassembled WGS sequence"/>
</dbReference>
<gene>
    <name evidence="2" type="ORF">TNCV_1570761</name>
</gene>
<comment type="caution">
    <text evidence="2">The sequence shown here is derived from an EMBL/GenBank/DDBJ whole genome shotgun (WGS) entry which is preliminary data.</text>
</comment>
<evidence type="ECO:0000313" key="2">
    <source>
        <dbReference type="EMBL" id="GFY15265.1"/>
    </source>
</evidence>
<dbReference type="AlphaFoldDB" id="A0A8X6SPD7"/>